<feature type="domain" description="Restriction endonuclease type IV Mrr" evidence="2">
    <location>
        <begin position="209"/>
        <end position="321"/>
    </location>
</feature>
<dbReference type="Proteomes" id="UP001205890">
    <property type="component" value="Unassembled WGS sequence"/>
</dbReference>
<feature type="region of interest" description="Disordered" evidence="1">
    <location>
        <begin position="164"/>
        <end position="183"/>
    </location>
</feature>
<dbReference type="EC" id="3.1.21.-" evidence="3"/>
<sequence length="350" mass="38171">MTLWLVRSGKYGERESVALDNGLAVIGWDNVPDLEAIKTREELYATLETNYPDEKGKTLSNWESQLWPFAHIMAKGDLVVMPLKTRAAVAIGRVAGPYKYRTDHGEIRHTRAVEWLTEVPRSAFAQDLLYSFGSFMTVCRVHRNDAEVRVTSVLNGKGDPALSGKLGSANGLPGPKKQADSVASADDVASPVDLVQVADDAIRAKIATAFKGHKLSTLVGAILETQGYRVVVSPPGADGGVDIVAGKGPLGFDPPRLVVQVKSQDTSTDVTVLRELQGVMRQFSAEQGLLVAWGGVTKALAKEAQRLFFEIRIWDAGEVVRAVQQSYEHLSEDVQADLPLKRIWVLAEQE</sequence>
<dbReference type="PANTHER" id="PTHR30015">
    <property type="entry name" value="MRR RESTRICTION SYSTEM PROTEIN"/>
    <property type="match status" value="1"/>
</dbReference>
<dbReference type="InterPro" id="IPR007560">
    <property type="entry name" value="Restrct_endonuc_IV_Mrr"/>
</dbReference>
<dbReference type="InterPro" id="IPR016984">
    <property type="entry name" value="UCP031853"/>
</dbReference>
<evidence type="ECO:0000313" key="4">
    <source>
        <dbReference type="Proteomes" id="UP001205890"/>
    </source>
</evidence>
<dbReference type="InterPro" id="IPR011856">
    <property type="entry name" value="tRNA_endonuc-like_dom_sf"/>
</dbReference>
<dbReference type="RefSeq" id="WP_254740527.1">
    <property type="nucleotide sequence ID" value="NZ_JANCLU010000006.1"/>
</dbReference>
<dbReference type="GO" id="GO:0004519">
    <property type="term" value="F:endonuclease activity"/>
    <property type="evidence" value="ECO:0007669"/>
    <property type="project" value="UniProtKB-KW"/>
</dbReference>
<dbReference type="PIRSF" id="PIRSF031853">
    <property type="entry name" value="UPC031853"/>
    <property type="match status" value="1"/>
</dbReference>
<dbReference type="GO" id="GO:0016787">
    <property type="term" value="F:hydrolase activity"/>
    <property type="evidence" value="ECO:0007669"/>
    <property type="project" value="UniProtKB-KW"/>
</dbReference>
<dbReference type="SUPFAM" id="SSF52980">
    <property type="entry name" value="Restriction endonuclease-like"/>
    <property type="match status" value="1"/>
</dbReference>
<keyword evidence="3" id="KW-0540">Nuclease</keyword>
<keyword evidence="3" id="KW-0255">Endonuclease</keyword>
<organism evidence="3 4">
    <name type="scientific">Alsobacter ponti</name>
    <dbReference type="NCBI Taxonomy" id="2962936"/>
    <lineage>
        <taxon>Bacteria</taxon>
        <taxon>Pseudomonadati</taxon>
        <taxon>Pseudomonadota</taxon>
        <taxon>Alphaproteobacteria</taxon>
        <taxon>Hyphomicrobiales</taxon>
        <taxon>Alsobacteraceae</taxon>
        <taxon>Alsobacter</taxon>
    </lineage>
</organism>
<dbReference type="Pfam" id="PF04471">
    <property type="entry name" value="Mrr_cat"/>
    <property type="match status" value="1"/>
</dbReference>
<reference evidence="3 4" key="1">
    <citation type="submission" date="2022-07" db="EMBL/GenBank/DDBJ databases">
        <authorList>
            <person name="Li W.-J."/>
            <person name="Deng Q.-Q."/>
        </authorList>
    </citation>
    <scope>NUCLEOTIDE SEQUENCE [LARGE SCALE GENOMIC DNA]</scope>
    <source>
        <strain evidence="3 4">SYSU M60028</strain>
    </source>
</reference>
<dbReference type="EMBL" id="JANCLU010000006">
    <property type="protein sequence ID" value="MCP8938517.1"/>
    <property type="molecule type" value="Genomic_DNA"/>
</dbReference>
<dbReference type="InterPro" id="IPR052906">
    <property type="entry name" value="Type_IV_Methyl-Rstrct_Enzyme"/>
</dbReference>
<evidence type="ECO:0000313" key="3">
    <source>
        <dbReference type="EMBL" id="MCP8938517.1"/>
    </source>
</evidence>
<comment type="caution">
    <text evidence="3">The sequence shown here is derived from an EMBL/GenBank/DDBJ whole genome shotgun (WGS) entry which is preliminary data.</text>
</comment>
<keyword evidence="4" id="KW-1185">Reference proteome</keyword>
<proteinExistence type="predicted"/>
<dbReference type="Gene3D" id="3.40.1350.10">
    <property type="match status" value="1"/>
</dbReference>
<accession>A0ABT1LAK8</accession>
<keyword evidence="3" id="KW-0378">Hydrolase</keyword>
<protein>
    <submittedName>
        <fullName evidence="3">Restriction endonuclease</fullName>
        <ecNumber evidence="3">3.1.21.-</ecNumber>
    </submittedName>
</protein>
<dbReference type="InterPro" id="IPR011335">
    <property type="entry name" value="Restrct_endonuc-II-like"/>
</dbReference>
<dbReference type="PANTHER" id="PTHR30015:SF7">
    <property type="entry name" value="TYPE IV METHYL-DIRECTED RESTRICTION ENZYME ECOKMRR"/>
    <property type="match status" value="1"/>
</dbReference>
<gene>
    <name evidence="3" type="ORF">NK718_08320</name>
</gene>
<evidence type="ECO:0000256" key="1">
    <source>
        <dbReference type="SAM" id="MobiDB-lite"/>
    </source>
</evidence>
<name>A0ABT1LAK8_9HYPH</name>
<evidence type="ECO:0000259" key="2">
    <source>
        <dbReference type="Pfam" id="PF04471"/>
    </source>
</evidence>